<dbReference type="RefSeq" id="WP_204633794.1">
    <property type="nucleotide sequence ID" value="NZ_BSOC01000001.1"/>
</dbReference>
<reference evidence="2" key="1">
    <citation type="submission" date="2020-10" db="EMBL/GenBank/DDBJ databases">
        <title>Phylogeny of dyella-like bacteria.</title>
        <authorList>
            <person name="Fu J."/>
        </authorList>
    </citation>
    <scope>NUCLEOTIDE SEQUENCE</scope>
    <source>
        <strain evidence="2">DHON07</strain>
    </source>
</reference>
<protein>
    <recommendedName>
        <fullName evidence="4">DUF4149 domain-containing protein</fullName>
    </recommendedName>
</protein>
<dbReference type="Proteomes" id="UP001430193">
    <property type="component" value="Unassembled WGS sequence"/>
</dbReference>
<evidence type="ECO:0000313" key="2">
    <source>
        <dbReference type="EMBL" id="MBM7132280.1"/>
    </source>
</evidence>
<comment type="caution">
    <text evidence="2">The sequence shown here is derived from an EMBL/GenBank/DDBJ whole genome shotgun (WGS) entry which is preliminary data.</text>
</comment>
<sequence length="169" mass="18782">MSARQCVALGLRLFAIWMCLDAIQAALFMVASGTSDTAPPFWWQKILGILVTLIVALIVWVLSGPVARGLMSRLEDVPDTKFSAHQAVVVGCVLMGLWWLEQSIFVVVVEWLRTLSVSPEYGQSAKDWLRTDHKITLFSGLLQIGVSLFFVCCPHVIANAVLRRANIRK</sequence>
<dbReference type="EMBL" id="JADIKF010000040">
    <property type="protein sequence ID" value="MBM7132280.1"/>
    <property type="molecule type" value="Genomic_DNA"/>
</dbReference>
<feature type="transmembrane region" description="Helical" evidence="1">
    <location>
        <begin position="41"/>
        <end position="62"/>
    </location>
</feature>
<evidence type="ECO:0008006" key="4">
    <source>
        <dbReference type="Google" id="ProtNLM"/>
    </source>
</evidence>
<proteinExistence type="predicted"/>
<accession>A0ABS2KMT4</accession>
<keyword evidence="1" id="KW-1133">Transmembrane helix</keyword>
<keyword evidence="1" id="KW-0472">Membrane</keyword>
<evidence type="ECO:0000256" key="1">
    <source>
        <dbReference type="SAM" id="Phobius"/>
    </source>
</evidence>
<name>A0ABS2KMT4_9GAMM</name>
<feature type="transmembrane region" description="Helical" evidence="1">
    <location>
        <begin position="82"/>
        <end position="100"/>
    </location>
</feature>
<organism evidence="2 3">
    <name type="scientific">Dyella mobilis</name>
    <dbReference type="NCBI Taxonomy" id="1849582"/>
    <lineage>
        <taxon>Bacteria</taxon>
        <taxon>Pseudomonadati</taxon>
        <taxon>Pseudomonadota</taxon>
        <taxon>Gammaproteobacteria</taxon>
        <taxon>Lysobacterales</taxon>
        <taxon>Rhodanobacteraceae</taxon>
        <taxon>Dyella</taxon>
    </lineage>
</organism>
<keyword evidence="1" id="KW-0812">Transmembrane</keyword>
<feature type="transmembrane region" description="Helical" evidence="1">
    <location>
        <begin position="137"/>
        <end position="162"/>
    </location>
</feature>
<evidence type="ECO:0000313" key="3">
    <source>
        <dbReference type="Proteomes" id="UP001430193"/>
    </source>
</evidence>
<gene>
    <name evidence="2" type="ORF">ISS99_22340</name>
</gene>
<keyword evidence="3" id="KW-1185">Reference proteome</keyword>